<feature type="domain" description="DSP-PTPase phosphatase fused to NAD+ Kinase" evidence="2">
    <location>
        <begin position="50"/>
        <end position="159"/>
    </location>
</feature>
<dbReference type="InterPro" id="IPR029021">
    <property type="entry name" value="Prot-tyrosine_phosphatase-like"/>
</dbReference>
<organism evidence="3 4">
    <name type="scientific">Pseudidiomarina halophila</name>
    <dbReference type="NCBI Taxonomy" id="1449799"/>
    <lineage>
        <taxon>Bacteria</taxon>
        <taxon>Pseudomonadati</taxon>
        <taxon>Pseudomonadota</taxon>
        <taxon>Gammaproteobacteria</taxon>
        <taxon>Alteromonadales</taxon>
        <taxon>Idiomarinaceae</taxon>
        <taxon>Pseudidiomarina</taxon>
    </lineage>
</organism>
<accession>A0A432XTJ3</accession>
<keyword evidence="4" id="KW-1185">Reference proteome</keyword>
<dbReference type="EMBL" id="PIPW01000003">
    <property type="protein sequence ID" value="RUO52029.1"/>
    <property type="molecule type" value="Genomic_DNA"/>
</dbReference>
<feature type="chain" id="PRO_5019206511" evidence="1">
    <location>
        <begin position="22"/>
        <end position="177"/>
    </location>
</feature>
<evidence type="ECO:0000259" key="2">
    <source>
        <dbReference type="Pfam" id="PF22741"/>
    </source>
</evidence>
<gene>
    <name evidence="3" type="ORF">CWI69_10335</name>
</gene>
<comment type="caution">
    <text evidence="3">The sequence shown here is derived from an EMBL/GenBank/DDBJ whole genome shotgun (WGS) entry which is preliminary data.</text>
</comment>
<sequence length="177" mass="19575">MKQIQLIIVALLLFTAMGCSSQPDRSEGIVATNAVEEIYNFSQPAPNHAAGGQPKKHEMGLLADAGVDMVINLRSHAEMNDIHEPEWATENHLAYYHIPIAGADDLTEANVKLFHQTLWLNEDKNIFMHCASSNRVGAMMALRAAWFQGADTEAALAIGEQYGMTSLRKRVEELLNE</sequence>
<dbReference type="Pfam" id="PF22741">
    <property type="entry name" value="PTP-NADK"/>
    <property type="match status" value="1"/>
</dbReference>
<dbReference type="Proteomes" id="UP000287198">
    <property type="component" value="Unassembled WGS sequence"/>
</dbReference>
<dbReference type="InterPro" id="IPR055214">
    <property type="entry name" value="PTP-NADK"/>
</dbReference>
<evidence type="ECO:0000256" key="1">
    <source>
        <dbReference type="SAM" id="SignalP"/>
    </source>
</evidence>
<dbReference type="AlphaFoldDB" id="A0A432XTJ3"/>
<feature type="signal peptide" evidence="1">
    <location>
        <begin position="1"/>
        <end position="21"/>
    </location>
</feature>
<protein>
    <submittedName>
        <fullName evidence="3">Serine/threonine protein phosphatase</fullName>
    </submittedName>
</protein>
<proteinExistence type="predicted"/>
<keyword evidence="1" id="KW-0732">Signal</keyword>
<dbReference type="PROSITE" id="PS51257">
    <property type="entry name" value="PROKAR_LIPOPROTEIN"/>
    <property type="match status" value="1"/>
</dbReference>
<dbReference type="SUPFAM" id="SSF52799">
    <property type="entry name" value="(Phosphotyrosine protein) phosphatases II"/>
    <property type="match status" value="1"/>
</dbReference>
<evidence type="ECO:0000313" key="4">
    <source>
        <dbReference type="Proteomes" id="UP000287198"/>
    </source>
</evidence>
<dbReference type="RefSeq" id="WP_126764130.1">
    <property type="nucleotide sequence ID" value="NZ_JBHLTZ010000010.1"/>
</dbReference>
<evidence type="ECO:0000313" key="3">
    <source>
        <dbReference type="EMBL" id="RUO52029.1"/>
    </source>
</evidence>
<reference evidence="4" key="1">
    <citation type="journal article" date="2018" name="Front. Microbiol.">
        <title>Genome-Based Analysis Reveals the Taxonomy and Diversity of the Family Idiomarinaceae.</title>
        <authorList>
            <person name="Liu Y."/>
            <person name="Lai Q."/>
            <person name="Shao Z."/>
        </authorList>
    </citation>
    <scope>NUCLEOTIDE SEQUENCE [LARGE SCALE GENOMIC DNA]</scope>
    <source>
        <strain evidence="4">BH195</strain>
    </source>
</reference>
<dbReference type="OrthoDB" id="270335at2"/>
<name>A0A432XTJ3_9GAMM</name>
<dbReference type="Gene3D" id="3.90.190.10">
    <property type="entry name" value="Protein tyrosine phosphatase superfamily"/>
    <property type="match status" value="1"/>
</dbReference>